<dbReference type="AlphaFoldDB" id="A0A1M7SYZ5"/>
<dbReference type="GO" id="GO:0004077">
    <property type="term" value="F:biotin--[biotin carboxyl-carrier protein] ligase activity"/>
    <property type="evidence" value="ECO:0007669"/>
    <property type="project" value="InterPro"/>
</dbReference>
<dbReference type="PANTHER" id="PTHR12835:SF5">
    <property type="entry name" value="BIOTIN--PROTEIN LIGASE"/>
    <property type="match status" value="1"/>
</dbReference>
<dbReference type="SUPFAM" id="SSF55681">
    <property type="entry name" value="Class II aaRS and biotin synthetases"/>
    <property type="match status" value="1"/>
</dbReference>
<gene>
    <name evidence="3" type="ORF">SAMN02745728_01396</name>
</gene>
<dbReference type="Pfam" id="PF03099">
    <property type="entry name" value="BPL_LplA_LipB"/>
    <property type="match status" value="1"/>
</dbReference>
<dbReference type="GO" id="GO:0005737">
    <property type="term" value="C:cytoplasm"/>
    <property type="evidence" value="ECO:0007669"/>
    <property type="project" value="TreeGrafter"/>
</dbReference>
<evidence type="ECO:0000256" key="1">
    <source>
        <dbReference type="ARBA" id="ARBA00022598"/>
    </source>
</evidence>
<dbReference type="Gene3D" id="2.30.30.100">
    <property type="match status" value="1"/>
</dbReference>
<evidence type="ECO:0000313" key="3">
    <source>
        <dbReference type="EMBL" id="SHN63690.1"/>
    </source>
</evidence>
<evidence type="ECO:0000313" key="4">
    <source>
        <dbReference type="Proteomes" id="UP000186469"/>
    </source>
</evidence>
<dbReference type="Gene3D" id="3.30.930.10">
    <property type="entry name" value="Bira Bifunctional Protein, Domain 2"/>
    <property type="match status" value="1"/>
</dbReference>
<reference evidence="3 4" key="1">
    <citation type="submission" date="2016-12" db="EMBL/GenBank/DDBJ databases">
        <authorList>
            <person name="Song W.-J."/>
            <person name="Kurnit D.M."/>
        </authorList>
    </citation>
    <scope>NUCLEOTIDE SEQUENCE [LARGE SCALE GENOMIC DNA]</scope>
    <source>
        <strain evidence="3 4">DSM 11393</strain>
    </source>
</reference>
<protein>
    <submittedName>
        <fullName evidence="3">BirA family transcriptional regulator, biotin operon repressor / biotin-[acetyl-CoA-carboxylase] ligase</fullName>
    </submittedName>
</protein>
<dbReference type="STRING" id="1121455.SAMN02745728_01396"/>
<dbReference type="InterPro" id="IPR004143">
    <property type="entry name" value="BPL_LPL_catalytic"/>
</dbReference>
<accession>A0A1M7SYZ5</accession>
<organism evidence="3 4">
    <name type="scientific">Desulfovibrio litoralis DSM 11393</name>
    <dbReference type="NCBI Taxonomy" id="1121455"/>
    <lineage>
        <taxon>Bacteria</taxon>
        <taxon>Pseudomonadati</taxon>
        <taxon>Thermodesulfobacteriota</taxon>
        <taxon>Desulfovibrionia</taxon>
        <taxon>Desulfovibrionales</taxon>
        <taxon>Desulfovibrionaceae</taxon>
        <taxon>Desulfovibrio</taxon>
    </lineage>
</organism>
<dbReference type="PANTHER" id="PTHR12835">
    <property type="entry name" value="BIOTIN PROTEIN LIGASE"/>
    <property type="match status" value="1"/>
</dbReference>
<keyword evidence="4" id="KW-1185">Reference proteome</keyword>
<evidence type="ECO:0000259" key="2">
    <source>
        <dbReference type="Pfam" id="PF03099"/>
    </source>
</evidence>
<dbReference type="NCBIfam" id="TIGR00121">
    <property type="entry name" value="birA_ligase"/>
    <property type="match status" value="1"/>
</dbReference>
<name>A0A1M7SYZ5_9BACT</name>
<dbReference type="InterPro" id="IPR045864">
    <property type="entry name" value="aa-tRNA-synth_II/BPL/LPL"/>
</dbReference>
<dbReference type="RefSeq" id="WP_072697079.1">
    <property type="nucleotide sequence ID" value="NZ_FRDI01000005.1"/>
</dbReference>
<dbReference type="Proteomes" id="UP000186469">
    <property type="component" value="Unassembled WGS sequence"/>
</dbReference>
<feature type="domain" description="BPL/LPL catalytic" evidence="2">
    <location>
        <begin position="62"/>
        <end position="156"/>
    </location>
</feature>
<dbReference type="OrthoDB" id="9807064at2"/>
<keyword evidence="1 3" id="KW-0436">Ligase</keyword>
<dbReference type="EMBL" id="FRDI01000005">
    <property type="protein sequence ID" value="SHN63690.1"/>
    <property type="molecule type" value="Genomic_DNA"/>
</dbReference>
<proteinExistence type="predicted"/>
<sequence>MITVLTKDIENLTQATTLKDWGLENEEITTEQNIILAGESSSSLDLGWHLIKNNALPFFGSVLTLNQSSGRGQLRRNWVSPKGNIYAAWHLPLDNMTKSQGAAVIIGSLFCSAFQTLGYNIQLKWINDLVLNNKKIGGILLEEKNGHLLVGIGININSFPDKEQLRKDHALIASSLATEKQYCFSQKELLKLWLPLIQGVTNLYNQQIKDGNLHNIFKIAEKFLAFKNQSVVILPHDTNNNEALQGVINGLDLDGSLLLKDNNGKQHKVNYGSLLPFIQKSS</sequence>
<dbReference type="InterPro" id="IPR004408">
    <property type="entry name" value="Biotin_CoA_COase_ligase"/>
</dbReference>